<organism evidence="2 3">
    <name type="scientific">Linum trigynum</name>
    <dbReference type="NCBI Taxonomy" id="586398"/>
    <lineage>
        <taxon>Eukaryota</taxon>
        <taxon>Viridiplantae</taxon>
        <taxon>Streptophyta</taxon>
        <taxon>Embryophyta</taxon>
        <taxon>Tracheophyta</taxon>
        <taxon>Spermatophyta</taxon>
        <taxon>Magnoliopsida</taxon>
        <taxon>eudicotyledons</taxon>
        <taxon>Gunneridae</taxon>
        <taxon>Pentapetalae</taxon>
        <taxon>rosids</taxon>
        <taxon>fabids</taxon>
        <taxon>Malpighiales</taxon>
        <taxon>Linaceae</taxon>
        <taxon>Linum</taxon>
    </lineage>
</organism>
<sequence>MEGGRRTPMTLQLLRELSTESPQLIFLSSNRKQKGKEKGQKLRRKNGDFRFGEGKQRRWIKKAEGEEEEGGFIGERREESGH</sequence>
<evidence type="ECO:0000256" key="1">
    <source>
        <dbReference type="SAM" id="MobiDB-lite"/>
    </source>
</evidence>
<dbReference type="Proteomes" id="UP001497516">
    <property type="component" value="Chromosome 8"/>
</dbReference>
<name>A0AAV2G4R8_9ROSI</name>
<feature type="region of interest" description="Disordered" evidence="1">
    <location>
        <begin position="29"/>
        <end position="82"/>
    </location>
</feature>
<accession>A0AAV2G4R8</accession>
<protein>
    <submittedName>
        <fullName evidence="2">Uncharacterized protein</fullName>
    </submittedName>
</protein>
<proteinExistence type="predicted"/>
<evidence type="ECO:0000313" key="2">
    <source>
        <dbReference type="EMBL" id="CAL1405645.1"/>
    </source>
</evidence>
<dbReference type="AlphaFoldDB" id="A0AAV2G4R8"/>
<feature type="compositionally biased region" description="Basic and acidic residues" evidence="1">
    <location>
        <begin position="36"/>
        <end position="64"/>
    </location>
</feature>
<evidence type="ECO:0000313" key="3">
    <source>
        <dbReference type="Proteomes" id="UP001497516"/>
    </source>
</evidence>
<keyword evidence="3" id="KW-1185">Reference proteome</keyword>
<dbReference type="EMBL" id="OZ034821">
    <property type="protein sequence ID" value="CAL1405645.1"/>
    <property type="molecule type" value="Genomic_DNA"/>
</dbReference>
<reference evidence="2 3" key="1">
    <citation type="submission" date="2024-04" db="EMBL/GenBank/DDBJ databases">
        <authorList>
            <person name="Fracassetti M."/>
        </authorList>
    </citation>
    <scope>NUCLEOTIDE SEQUENCE [LARGE SCALE GENOMIC DNA]</scope>
</reference>
<gene>
    <name evidence="2" type="ORF">LTRI10_LOCUS45419</name>
</gene>